<organism evidence="2 3">
    <name type="scientific">Bos mutus</name>
    <name type="common">wild yak</name>
    <dbReference type="NCBI Taxonomy" id="72004"/>
    <lineage>
        <taxon>Eukaryota</taxon>
        <taxon>Metazoa</taxon>
        <taxon>Chordata</taxon>
        <taxon>Craniata</taxon>
        <taxon>Vertebrata</taxon>
        <taxon>Euteleostomi</taxon>
        <taxon>Mammalia</taxon>
        <taxon>Eutheria</taxon>
        <taxon>Laurasiatheria</taxon>
        <taxon>Artiodactyla</taxon>
        <taxon>Ruminantia</taxon>
        <taxon>Pecora</taxon>
        <taxon>Bovidae</taxon>
        <taxon>Bovinae</taxon>
        <taxon>Bos</taxon>
    </lineage>
</organism>
<feature type="region of interest" description="Disordered" evidence="1">
    <location>
        <begin position="204"/>
        <end position="224"/>
    </location>
</feature>
<gene>
    <name evidence="2" type="ORF">E5288_WYG006372</name>
</gene>
<dbReference type="AlphaFoldDB" id="A0A6B0QS74"/>
<feature type="region of interest" description="Disordered" evidence="1">
    <location>
        <begin position="148"/>
        <end position="169"/>
    </location>
</feature>
<evidence type="ECO:0000313" key="2">
    <source>
        <dbReference type="EMBL" id="MXQ80395.1"/>
    </source>
</evidence>
<comment type="caution">
    <text evidence="2">The sequence shown here is derived from an EMBL/GenBank/DDBJ whole genome shotgun (WGS) entry which is preliminary data.</text>
</comment>
<name>A0A6B0QS74_9CETA</name>
<keyword evidence="3" id="KW-1185">Reference proteome</keyword>
<protein>
    <submittedName>
        <fullName evidence="2">Uncharacterized protein</fullName>
    </submittedName>
</protein>
<reference evidence="2" key="1">
    <citation type="submission" date="2019-10" db="EMBL/GenBank/DDBJ databases">
        <title>The sequence and de novo assembly of the wild yak genome.</title>
        <authorList>
            <person name="Liu Y."/>
        </authorList>
    </citation>
    <scope>NUCLEOTIDE SEQUENCE [LARGE SCALE GENOMIC DNA]</scope>
    <source>
        <strain evidence="2">WY2019</strain>
    </source>
</reference>
<evidence type="ECO:0000256" key="1">
    <source>
        <dbReference type="SAM" id="MobiDB-lite"/>
    </source>
</evidence>
<dbReference type="Proteomes" id="UP000322234">
    <property type="component" value="Unassembled WGS sequence"/>
</dbReference>
<evidence type="ECO:0000313" key="3">
    <source>
        <dbReference type="Proteomes" id="UP000322234"/>
    </source>
</evidence>
<dbReference type="EMBL" id="VBQZ03000004">
    <property type="protein sequence ID" value="MXQ80395.1"/>
    <property type="molecule type" value="Genomic_DNA"/>
</dbReference>
<proteinExistence type="predicted"/>
<accession>A0A6B0QS74</accession>
<sequence length="224" mass="24827">MARTKAVLSYKCHQTTLTWLCRMGPDTRSSVHPPECTRAHRFAKWLKMAIGEAAAHTSGQESQVRQMASRQLAAADAWIHTWKTADLVSGGTLFYYMKTFFENLKTTGSHLFLPLDSGIPCPFTQIIPLEPAFSLLATGDDKNAELPITSSRSSSLQSRHPKGNMQPNFKSLENETSVKIDGSDADPEHTVTVTFNAGPVQNWKWIGADPNDERGGEEIQPLLR</sequence>